<dbReference type="Gene3D" id="3.20.20.70">
    <property type="entry name" value="Aldolase class I"/>
    <property type="match status" value="1"/>
</dbReference>
<evidence type="ECO:0000313" key="5">
    <source>
        <dbReference type="EMBL" id="MBB4023203.1"/>
    </source>
</evidence>
<sequence length="365" mass="39286">MTEKLFTPFTAGEIELRNRVVMAPLTRNRADPATDAPTDMHVTYYTQRAGAGLIITEASQISPEGKGYLATPGIYSDAQVAGWKAVTDAVHEKGGRMVIQLWHVGRVSHCSLQPDGGQPVAPSAIAAEAMTYTEEGFVPTSEPRALALDEIPRIVEDYRKAAAAARAAGFDGVEVHGANGYLLDQFMRDGSNTRDDAYGGSIENRTRLLFEVLDAVTGELGGGRVGLRLSPFSKSNGISESDPMTLFTHVIKGLNRYGLAYLHMVEGQTGGSRELDAGNSIDTLRGLFEGAYMANNGYDRDLAIRAVDEGKADLVAFGRPFIANPDLVERLKQDAPLNPLRQELLYGGGAEGYTDYPSLQDSVVA</sequence>
<dbReference type="CDD" id="cd02933">
    <property type="entry name" value="OYE_like_FMN"/>
    <property type="match status" value="1"/>
</dbReference>
<evidence type="ECO:0000256" key="3">
    <source>
        <dbReference type="ARBA" id="ARBA00023002"/>
    </source>
</evidence>
<evidence type="ECO:0000259" key="4">
    <source>
        <dbReference type="Pfam" id="PF00724"/>
    </source>
</evidence>
<dbReference type="EC" id="1.-.-.-" evidence="5"/>
<dbReference type="SUPFAM" id="SSF51395">
    <property type="entry name" value="FMN-linked oxidoreductases"/>
    <property type="match status" value="1"/>
</dbReference>
<dbReference type="Pfam" id="PF00724">
    <property type="entry name" value="Oxidored_FMN"/>
    <property type="match status" value="1"/>
</dbReference>
<feature type="domain" description="NADH:flavin oxidoreductase/NADH oxidase N-terminal" evidence="4">
    <location>
        <begin position="4"/>
        <end position="338"/>
    </location>
</feature>
<name>A0A840CEE6_9RHOB</name>
<gene>
    <name evidence="5" type="ORF">GGR17_003025</name>
</gene>
<keyword evidence="6" id="KW-1185">Reference proteome</keyword>
<accession>A0A840CEE6</accession>
<evidence type="ECO:0000256" key="1">
    <source>
        <dbReference type="ARBA" id="ARBA00001917"/>
    </source>
</evidence>
<evidence type="ECO:0000313" key="6">
    <source>
        <dbReference type="Proteomes" id="UP000585681"/>
    </source>
</evidence>
<dbReference type="InterPro" id="IPR001155">
    <property type="entry name" value="OxRdtase_FMN_N"/>
</dbReference>
<dbReference type="PANTHER" id="PTHR22893">
    <property type="entry name" value="NADH OXIDOREDUCTASE-RELATED"/>
    <property type="match status" value="1"/>
</dbReference>
<dbReference type="FunFam" id="3.20.20.70:FF:000059">
    <property type="entry name" value="N-ethylmaleimide reductase, FMN-linked"/>
    <property type="match status" value="1"/>
</dbReference>
<reference evidence="5" key="1">
    <citation type="submission" date="2020-08" db="EMBL/GenBank/DDBJ databases">
        <title>Genomic Encyclopedia of Type Strains, Phase IV (KMG-IV): sequencing the most valuable type-strain genomes for metagenomic binning, comparative biology and taxonomic classification.</title>
        <authorList>
            <person name="Goeker M."/>
        </authorList>
    </citation>
    <scope>NUCLEOTIDE SEQUENCE [LARGE SCALE GENOMIC DNA]</scope>
    <source>
        <strain evidence="5">DSM 105040</strain>
    </source>
</reference>
<dbReference type="PANTHER" id="PTHR22893:SF91">
    <property type="entry name" value="NADPH DEHYDROGENASE 2-RELATED"/>
    <property type="match status" value="1"/>
</dbReference>
<comment type="caution">
    <text evidence="5">The sequence shown here is derived from an EMBL/GenBank/DDBJ whole genome shotgun (WGS) entry which is preliminary data.</text>
</comment>
<dbReference type="NCBIfam" id="NF007899">
    <property type="entry name" value="PRK10605.1"/>
    <property type="match status" value="1"/>
</dbReference>
<dbReference type="RefSeq" id="WP_037208008.1">
    <property type="nucleotide sequence ID" value="NZ_JACIEQ010000004.1"/>
</dbReference>
<dbReference type="GO" id="GO:0005829">
    <property type="term" value="C:cytosol"/>
    <property type="evidence" value="ECO:0007669"/>
    <property type="project" value="UniProtKB-ARBA"/>
</dbReference>
<keyword evidence="3 5" id="KW-0560">Oxidoreductase</keyword>
<dbReference type="EMBL" id="JACIEQ010000004">
    <property type="protein sequence ID" value="MBB4023203.1"/>
    <property type="molecule type" value="Genomic_DNA"/>
</dbReference>
<dbReference type="InterPro" id="IPR045247">
    <property type="entry name" value="Oye-like"/>
</dbReference>
<protein>
    <submittedName>
        <fullName evidence="5">N-ethylmaleimide reductase</fullName>
        <ecNumber evidence="5">1.-.-.-</ecNumber>
    </submittedName>
</protein>
<dbReference type="AlphaFoldDB" id="A0A840CEE6"/>
<organism evidence="5 6">
    <name type="scientific">Actibacterium naphthalenivorans</name>
    <dbReference type="NCBI Taxonomy" id="1614693"/>
    <lineage>
        <taxon>Bacteria</taxon>
        <taxon>Pseudomonadati</taxon>
        <taxon>Pseudomonadota</taxon>
        <taxon>Alphaproteobacteria</taxon>
        <taxon>Rhodobacterales</taxon>
        <taxon>Roseobacteraceae</taxon>
        <taxon>Actibacterium</taxon>
    </lineage>
</organism>
<dbReference type="GO" id="GO:0016628">
    <property type="term" value="F:oxidoreductase activity, acting on the CH-CH group of donors, NAD or NADP as acceptor"/>
    <property type="evidence" value="ECO:0007669"/>
    <property type="project" value="UniProtKB-ARBA"/>
</dbReference>
<proteinExistence type="inferred from homology"/>
<dbReference type="InterPro" id="IPR013785">
    <property type="entry name" value="Aldolase_TIM"/>
</dbReference>
<dbReference type="Proteomes" id="UP000585681">
    <property type="component" value="Unassembled WGS sequence"/>
</dbReference>
<comment type="cofactor">
    <cofactor evidence="1">
        <name>FMN</name>
        <dbReference type="ChEBI" id="CHEBI:58210"/>
    </cofactor>
</comment>
<comment type="similarity">
    <text evidence="2">Belongs to the NADH:flavin oxidoreductase/NADH oxidase family.</text>
</comment>
<dbReference type="GO" id="GO:0010181">
    <property type="term" value="F:FMN binding"/>
    <property type="evidence" value="ECO:0007669"/>
    <property type="project" value="InterPro"/>
</dbReference>
<evidence type="ECO:0000256" key="2">
    <source>
        <dbReference type="ARBA" id="ARBA00005979"/>
    </source>
</evidence>